<dbReference type="InterPro" id="IPR005996">
    <property type="entry name" value="Ribosomal_uL30_bac-type"/>
</dbReference>
<dbReference type="GO" id="GO:0022625">
    <property type="term" value="C:cytosolic large ribosomal subunit"/>
    <property type="evidence" value="ECO:0007669"/>
    <property type="project" value="TreeGrafter"/>
</dbReference>
<dbReference type="CDD" id="cd01658">
    <property type="entry name" value="Ribosomal_L30"/>
    <property type="match status" value="1"/>
</dbReference>
<comment type="subunit">
    <text evidence="2 5">Part of the 50S ribosomal subunit.</text>
</comment>
<gene>
    <name evidence="5" type="primary">rpmD</name>
    <name evidence="8" type="ORF">SAMN04488112_11675</name>
</gene>
<evidence type="ECO:0000259" key="7">
    <source>
        <dbReference type="Pfam" id="PF00327"/>
    </source>
</evidence>
<keyword evidence="9" id="KW-1185">Reference proteome</keyword>
<evidence type="ECO:0000256" key="5">
    <source>
        <dbReference type="HAMAP-Rule" id="MF_01371"/>
    </source>
</evidence>
<dbReference type="InterPro" id="IPR018038">
    <property type="entry name" value="Ribosomal_uL30_CS"/>
</dbReference>
<evidence type="ECO:0000256" key="2">
    <source>
        <dbReference type="ARBA" id="ARBA00011838"/>
    </source>
</evidence>
<dbReference type="InterPro" id="IPR016082">
    <property type="entry name" value="Ribosomal_uL30_ferredoxin-like"/>
</dbReference>
<dbReference type="AlphaFoldDB" id="A0A1G6PEX5"/>
<reference evidence="8 9" key="1">
    <citation type="submission" date="2016-10" db="EMBL/GenBank/DDBJ databases">
        <authorList>
            <person name="de Groot N.N."/>
        </authorList>
    </citation>
    <scope>NUCLEOTIDE SEQUENCE [LARGE SCALE GENOMIC DNA]</scope>
    <source>
        <strain evidence="8 9">DSM 45514</strain>
    </source>
</reference>
<organism evidence="8 9">
    <name type="scientific">Melghirimyces thermohalophilus</name>
    <dbReference type="NCBI Taxonomy" id="1236220"/>
    <lineage>
        <taxon>Bacteria</taxon>
        <taxon>Bacillati</taxon>
        <taxon>Bacillota</taxon>
        <taxon>Bacilli</taxon>
        <taxon>Bacillales</taxon>
        <taxon>Thermoactinomycetaceae</taxon>
        <taxon>Melghirimyces</taxon>
    </lineage>
</organism>
<accession>A0A1G6PEX5</accession>
<dbReference type="Pfam" id="PF00327">
    <property type="entry name" value="Ribosomal_L30"/>
    <property type="match status" value="1"/>
</dbReference>
<evidence type="ECO:0000256" key="4">
    <source>
        <dbReference type="ARBA" id="ARBA00023274"/>
    </source>
</evidence>
<dbReference type="STRING" id="1236220.SAMN04488112_11675"/>
<keyword evidence="4 5" id="KW-0687">Ribonucleoprotein</keyword>
<dbReference type="PANTHER" id="PTHR15892:SF2">
    <property type="entry name" value="LARGE RIBOSOMAL SUBUNIT PROTEIN UL30M"/>
    <property type="match status" value="1"/>
</dbReference>
<feature type="domain" description="Large ribosomal subunit protein uL30-like ferredoxin-like fold" evidence="7">
    <location>
        <begin position="5"/>
        <end position="55"/>
    </location>
</feature>
<dbReference type="PANTHER" id="PTHR15892">
    <property type="entry name" value="MITOCHONDRIAL RIBOSOMAL PROTEIN L30"/>
    <property type="match status" value="1"/>
</dbReference>
<dbReference type="Proteomes" id="UP000199387">
    <property type="component" value="Unassembled WGS sequence"/>
</dbReference>
<dbReference type="OrthoDB" id="9812790at2"/>
<dbReference type="Gene3D" id="3.30.1390.20">
    <property type="entry name" value="Ribosomal protein L30, ferredoxin-like fold domain"/>
    <property type="match status" value="1"/>
</dbReference>
<dbReference type="InterPro" id="IPR036919">
    <property type="entry name" value="Ribo_uL30_ferredoxin-like_sf"/>
</dbReference>
<evidence type="ECO:0000256" key="6">
    <source>
        <dbReference type="RuleBase" id="RU003734"/>
    </source>
</evidence>
<evidence type="ECO:0000313" key="8">
    <source>
        <dbReference type="EMBL" id="SDC78578.1"/>
    </source>
</evidence>
<comment type="similarity">
    <text evidence="1 5 6">Belongs to the universal ribosomal protein uL30 family.</text>
</comment>
<protein>
    <recommendedName>
        <fullName evidence="5">Large ribosomal subunit protein uL30</fullName>
    </recommendedName>
</protein>
<dbReference type="GO" id="GO:0006412">
    <property type="term" value="P:translation"/>
    <property type="evidence" value="ECO:0007669"/>
    <property type="project" value="UniProtKB-UniRule"/>
</dbReference>
<evidence type="ECO:0000313" key="9">
    <source>
        <dbReference type="Proteomes" id="UP000199387"/>
    </source>
</evidence>
<sequence length="62" mass="7124">MANKLAITLKRSMIGRSETQRVTLRTLGLKKREQTVVQEDTPAIRGMINKVHHLIEVKEVQE</sequence>
<dbReference type="PROSITE" id="PS00634">
    <property type="entry name" value="RIBOSOMAL_L30"/>
    <property type="match status" value="1"/>
</dbReference>
<evidence type="ECO:0000256" key="1">
    <source>
        <dbReference type="ARBA" id="ARBA00007594"/>
    </source>
</evidence>
<dbReference type="GO" id="GO:0003735">
    <property type="term" value="F:structural constituent of ribosome"/>
    <property type="evidence" value="ECO:0007669"/>
    <property type="project" value="InterPro"/>
</dbReference>
<dbReference type="PIRSF" id="PIRSF002211">
    <property type="entry name" value="Ribosomal_L30_bac-type"/>
    <property type="match status" value="1"/>
</dbReference>
<dbReference type="HAMAP" id="MF_01371_B">
    <property type="entry name" value="Ribosomal_uL30_B"/>
    <property type="match status" value="1"/>
</dbReference>
<dbReference type="SUPFAM" id="SSF55129">
    <property type="entry name" value="Ribosomal protein L30p/L7e"/>
    <property type="match status" value="1"/>
</dbReference>
<dbReference type="NCBIfam" id="TIGR01308">
    <property type="entry name" value="rpmD_bact"/>
    <property type="match status" value="1"/>
</dbReference>
<evidence type="ECO:0000256" key="3">
    <source>
        <dbReference type="ARBA" id="ARBA00022980"/>
    </source>
</evidence>
<dbReference type="FunFam" id="3.30.1390.20:FF:000001">
    <property type="entry name" value="50S ribosomal protein L30"/>
    <property type="match status" value="1"/>
</dbReference>
<dbReference type="EMBL" id="FMZA01000016">
    <property type="protein sequence ID" value="SDC78578.1"/>
    <property type="molecule type" value="Genomic_DNA"/>
</dbReference>
<keyword evidence="3 5" id="KW-0689">Ribosomal protein</keyword>
<dbReference type="RefSeq" id="WP_091571572.1">
    <property type="nucleotide sequence ID" value="NZ_FMZA01000016.1"/>
</dbReference>
<name>A0A1G6PEX5_9BACL</name>
<proteinExistence type="inferred from homology"/>